<keyword evidence="3 12" id="KW-0235">DNA replication</keyword>
<dbReference type="EC" id="5.6.2.3" evidence="11 12"/>
<evidence type="ECO:0000256" key="9">
    <source>
        <dbReference type="ARBA" id="ARBA00023235"/>
    </source>
</evidence>
<dbReference type="InterPro" id="IPR007694">
    <property type="entry name" value="DNA_helicase_DnaB-like_C"/>
</dbReference>
<dbReference type="InterPro" id="IPR036185">
    <property type="entry name" value="DNA_heli_DnaB-like_N_sf"/>
</dbReference>
<evidence type="ECO:0000256" key="4">
    <source>
        <dbReference type="ARBA" id="ARBA00022741"/>
    </source>
</evidence>
<evidence type="ECO:0000256" key="10">
    <source>
        <dbReference type="ARBA" id="ARBA00048954"/>
    </source>
</evidence>
<evidence type="ECO:0000256" key="5">
    <source>
        <dbReference type="ARBA" id="ARBA00022801"/>
    </source>
</evidence>
<dbReference type="GO" id="GO:0006269">
    <property type="term" value="P:DNA replication, synthesis of primer"/>
    <property type="evidence" value="ECO:0007669"/>
    <property type="project" value="UniProtKB-UniRule"/>
</dbReference>
<evidence type="ECO:0000256" key="7">
    <source>
        <dbReference type="ARBA" id="ARBA00022840"/>
    </source>
</evidence>
<dbReference type="CDD" id="cd00984">
    <property type="entry name" value="DnaB_C"/>
    <property type="match status" value="1"/>
</dbReference>
<keyword evidence="6 12" id="KW-0347">Helicase</keyword>
<dbReference type="Gene3D" id="1.10.860.10">
    <property type="entry name" value="DNAb Helicase, Chain A"/>
    <property type="match status" value="1"/>
</dbReference>
<name>A0A6G8AZ83_9LACO</name>
<evidence type="ECO:0000259" key="13">
    <source>
        <dbReference type="PROSITE" id="PS51199"/>
    </source>
</evidence>
<dbReference type="Pfam" id="PF00772">
    <property type="entry name" value="DnaB"/>
    <property type="match status" value="1"/>
</dbReference>
<feature type="domain" description="SF4 helicase" evidence="13">
    <location>
        <begin position="183"/>
        <end position="460"/>
    </location>
</feature>
<dbReference type="RefSeq" id="WP_166009805.1">
    <property type="nucleotide sequence ID" value="NZ_CP049888.1"/>
</dbReference>
<dbReference type="SUPFAM" id="SSF52540">
    <property type="entry name" value="P-loop containing nucleoside triphosphate hydrolases"/>
    <property type="match status" value="1"/>
</dbReference>
<dbReference type="EMBL" id="CP049888">
    <property type="protein sequence ID" value="QIL50316.1"/>
    <property type="molecule type" value="Genomic_DNA"/>
</dbReference>
<keyword evidence="4 12" id="KW-0547">Nucleotide-binding</keyword>
<keyword evidence="5 12" id="KW-0378">Hydrolase</keyword>
<evidence type="ECO:0000256" key="12">
    <source>
        <dbReference type="RuleBase" id="RU362085"/>
    </source>
</evidence>
<dbReference type="GO" id="GO:0042802">
    <property type="term" value="F:identical protein binding"/>
    <property type="evidence" value="ECO:0007669"/>
    <property type="project" value="UniProtKB-ARBA"/>
</dbReference>
<dbReference type="InterPro" id="IPR027417">
    <property type="entry name" value="P-loop_NTPase"/>
</dbReference>
<dbReference type="InterPro" id="IPR016136">
    <property type="entry name" value="DNA_helicase_N/primase_C"/>
</dbReference>
<dbReference type="InterPro" id="IPR007692">
    <property type="entry name" value="DNA_helicase_DnaB"/>
</dbReference>
<protein>
    <recommendedName>
        <fullName evidence="11 12">Replicative DNA helicase</fullName>
        <ecNumber evidence="11 12">5.6.2.3</ecNumber>
    </recommendedName>
</protein>
<dbReference type="AlphaFoldDB" id="A0A6G8AZ83"/>
<dbReference type="GO" id="GO:0005829">
    <property type="term" value="C:cytosol"/>
    <property type="evidence" value="ECO:0007669"/>
    <property type="project" value="TreeGrafter"/>
</dbReference>
<dbReference type="GO" id="GO:0016787">
    <property type="term" value="F:hydrolase activity"/>
    <property type="evidence" value="ECO:0007669"/>
    <property type="project" value="UniProtKB-KW"/>
</dbReference>
<evidence type="ECO:0000256" key="11">
    <source>
        <dbReference type="NCBIfam" id="TIGR00665"/>
    </source>
</evidence>
<dbReference type="SUPFAM" id="SSF48024">
    <property type="entry name" value="N-terminal domain of DnaB helicase"/>
    <property type="match status" value="1"/>
</dbReference>
<evidence type="ECO:0000313" key="15">
    <source>
        <dbReference type="Proteomes" id="UP000500741"/>
    </source>
</evidence>
<comment type="function">
    <text evidence="12">The main replicative DNA helicase, it participates in initiation and elongation during chromosome replication. Travels ahead of the DNA replisome, separating dsDNA into templates for DNA synthesis. A processive ATP-dependent 5'-3' DNA helicase it has DNA-dependent ATPase activity.</text>
</comment>
<sequence>MADEVVDYKNAPQDSFAEQAVLGSILISTDPTDTLATVSSIVQVHDFFQTRNRLVYQAMLALDDAGRPIDPLVLQDQLSGMNQLENSGGTSYLAELGMVVPIAGNAATYAQIVKDKSLRRSLLDVLADGTEAGYTDIESVGDLIARMSGSLDNIDINDGDADFQAIAQVVNESFDQIERNARTDEKITGLASGFRELDNLTTGFHPGEMVVVAARPAVGKTAFVLNVAQKVAVMNPSLPVAIFSLEMPAVSLVNRMLASEGNINSQNMRTGALTDEEWSKLTIAMASLSGTQLYIDDTAGIKITEIRSKLRRLKKQTGQLGLVIIDYLQLVEGTTNESQQQAVSSVSRNIKKMAMELEVPIIALAQLSRGVEQRQDKRPVLSDIRDSGSIEQDADIVGFLYREDYYRQEDDNGDSNAAGQQDEDGPIELIIEKNRSGSRGTAKMLFQKSYSKFSNFDYYHNDDDNPFG</sequence>
<dbReference type="FunFam" id="3.40.50.300:FF:000076">
    <property type="entry name" value="Replicative DNA helicase"/>
    <property type="match status" value="1"/>
</dbReference>
<evidence type="ECO:0000256" key="3">
    <source>
        <dbReference type="ARBA" id="ARBA00022705"/>
    </source>
</evidence>
<comment type="catalytic activity">
    <reaction evidence="10 12">
        <text>ATP + H2O = ADP + phosphate + H(+)</text>
        <dbReference type="Rhea" id="RHEA:13065"/>
        <dbReference type="ChEBI" id="CHEBI:15377"/>
        <dbReference type="ChEBI" id="CHEBI:15378"/>
        <dbReference type="ChEBI" id="CHEBI:30616"/>
        <dbReference type="ChEBI" id="CHEBI:43474"/>
        <dbReference type="ChEBI" id="CHEBI:456216"/>
        <dbReference type="EC" id="5.6.2.3"/>
    </reaction>
</comment>
<keyword evidence="15" id="KW-1185">Reference proteome</keyword>
<evidence type="ECO:0000256" key="2">
    <source>
        <dbReference type="ARBA" id="ARBA00022515"/>
    </source>
</evidence>
<keyword evidence="7 12" id="KW-0067">ATP-binding</keyword>
<dbReference type="GO" id="GO:0005524">
    <property type="term" value="F:ATP binding"/>
    <property type="evidence" value="ECO:0007669"/>
    <property type="project" value="UniProtKB-UniRule"/>
</dbReference>
<dbReference type="GO" id="GO:0003677">
    <property type="term" value="F:DNA binding"/>
    <property type="evidence" value="ECO:0007669"/>
    <property type="project" value="UniProtKB-UniRule"/>
</dbReference>
<proteinExistence type="inferred from homology"/>
<dbReference type="NCBIfam" id="TIGR00665">
    <property type="entry name" value="DnaB"/>
    <property type="match status" value="1"/>
</dbReference>
<dbReference type="NCBIfam" id="NF004384">
    <property type="entry name" value="PRK05748.1"/>
    <property type="match status" value="1"/>
</dbReference>
<dbReference type="KEGG" id="wco:G7084_02630"/>
<dbReference type="PROSITE" id="PS51199">
    <property type="entry name" value="SF4_HELICASE"/>
    <property type="match status" value="1"/>
</dbReference>
<dbReference type="Pfam" id="PF03796">
    <property type="entry name" value="DnaB_C"/>
    <property type="match status" value="1"/>
</dbReference>
<organism evidence="14 15">
    <name type="scientific">Weissella coleopterorum</name>
    <dbReference type="NCBI Taxonomy" id="2714949"/>
    <lineage>
        <taxon>Bacteria</taxon>
        <taxon>Bacillati</taxon>
        <taxon>Bacillota</taxon>
        <taxon>Bacilli</taxon>
        <taxon>Lactobacillales</taxon>
        <taxon>Lactobacillaceae</taxon>
        <taxon>Weissella</taxon>
    </lineage>
</organism>
<dbReference type="GO" id="GO:0043139">
    <property type="term" value="F:5'-3' DNA helicase activity"/>
    <property type="evidence" value="ECO:0007669"/>
    <property type="project" value="UniProtKB-EC"/>
</dbReference>
<evidence type="ECO:0000313" key="14">
    <source>
        <dbReference type="EMBL" id="QIL50316.1"/>
    </source>
</evidence>
<evidence type="ECO:0000256" key="8">
    <source>
        <dbReference type="ARBA" id="ARBA00023125"/>
    </source>
</evidence>
<dbReference type="PANTHER" id="PTHR30153">
    <property type="entry name" value="REPLICATIVE DNA HELICASE DNAB"/>
    <property type="match status" value="1"/>
</dbReference>
<gene>
    <name evidence="14" type="primary">dnaB</name>
    <name evidence="14" type="ORF">G7084_02630</name>
</gene>
<keyword evidence="9" id="KW-0413">Isomerase</keyword>
<comment type="similarity">
    <text evidence="1 12">Belongs to the helicase family. DnaB subfamily.</text>
</comment>
<dbReference type="GO" id="GO:1990077">
    <property type="term" value="C:primosome complex"/>
    <property type="evidence" value="ECO:0007669"/>
    <property type="project" value="UniProtKB-UniRule"/>
</dbReference>
<reference evidence="14 15" key="1">
    <citation type="submission" date="2020-03" db="EMBL/GenBank/DDBJ databases">
        <title>Weissella sp. nov., isolated from Cybister lewisianus.</title>
        <authorList>
            <person name="Hyun D.-W."/>
            <person name="Bae J.-W."/>
        </authorList>
    </citation>
    <scope>NUCLEOTIDE SEQUENCE [LARGE SCALE GENOMIC DNA]</scope>
    <source>
        <strain evidence="14 15">HDW19</strain>
    </source>
</reference>
<keyword evidence="8 12" id="KW-0238">DNA-binding</keyword>
<evidence type="ECO:0000256" key="1">
    <source>
        <dbReference type="ARBA" id="ARBA00008428"/>
    </source>
</evidence>
<dbReference type="InterPro" id="IPR007693">
    <property type="entry name" value="DNA_helicase_DnaB-like_N"/>
</dbReference>
<accession>A0A6G8AZ83</accession>
<dbReference type="PANTHER" id="PTHR30153:SF2">
    <property type="entry name" value="REPLICATIVE DNA HELICASE"/>
    <property type="match status" value="1"/>
</dbReference>
<keyword evidence="2 12" id="KW-0639">Primosome</keyword>
<dbReference type="Proteomes" id="UP000500741">
    <property type="component" value="Chromosome"/>
</dbReference>
<dbReference type="Gene3D" id="3.40.50.300">
    <property type="entry name" value="P-loop containing nucleotide triphosphate hydrolases"/>
    <property type="match status" value="1"/>
</dbReference>
<evidence type="ECO:0000256" key="6">
    <source>
        <dbReference type="ARBA" id="ARBA00022806"/>
    </source>
</evidence>